<dbReference type="PANTHER" id="PTHR48022:SF28">
    <property type="entry name" value="MAJOR FACILITATOR SUPERFAMILY (MFS) PROFILE DOMAIN-CONTAINING PROTEIN-RELATED"/>
    <property type="match status" value="1"/>
</dbReference>
<reference evidence="8" key="1">
    <citation type="submission" date="2020-06" db="EMBL/GenBank/DDBJ databases">
        <authorList>
            <person name="Onetto C."/>
        </authorList>
    </citation>
    <scope>NUCLEOTIDE SEQUENCE</scope>
</reference>
<keyword evidence="4 6" id="KW-1133">Transmembrane helix</keyword>
<evidence type="ECO:0000256" key="1">
    <source>
        <dbReference type="ARBA" id="ARBA00004141"/>
    </source>
</evidence>
<dbReference type="InterPro" id="IPR005828">
    <property type="entry name" value="MFS_sugar_transport-like"/>
</dbReference>
<dbReference type="InterPro" id="IPR020846">
    <property type="entry name" value="MFS_dom"/>
</dbReference>
<name>A0A9N8KGU4_9PEZI</name>
<evidence type="ECO:0000259" key="7">
    <source>
        <dbReference type="PROSITE" id="PS50850"/>
    </source>
</evidence>
<keyword evidence="3 6" id="KW-0812">Transmembrane</keyword>
<dbReference type="EMBL" id="CAINUL010000014">
    <property type="protein sequence ID" value="CAD0111655.1"/>
    <property type="molecule type" value="Genomic_DNA"/>
</dbReference>
<organism evidence="8 9">
    <name type="scientific">Aureobasidium uvarum</name>
    <dbReference type="NCBI Taxonomy" id="2773716"/>
    <lineage>
        <taxon>Eukaryota</taxon>
        <taxon>Fungi</taxon>
        <taxon>Dikarya</taxon>
        <taxon>Ascomycota</taxon>
        <taxon>Pezizomycotina</taxon>
        <taxon>Dothideomycetes</taxon>
        <taxon>Dothideomycetidae</taxon>
        <taxon>Dothideales</taxon>
        <taxon>Saccotheciaceae</taxon>
        <taxon>Aureobasidium</taxon>
    </lineage>
</organism>
<accession>A0A9N8KGU4</accession>
<dbReference type="InterPro" id="IPR050360">
    <property type="entry name" value="MFS_Sugar_Transporters"/>
</dbReference>
<comment type="caution">
    <text evidence="8">The sequence shown here is derived from an EMBL/GenBank/DDBJ whole genome shotgun (WGS) entry which is preliminary data.</text>
</comment>
<evidence type="ECO:0000256" key="3">
    <source>
        <dbReference type="ARBA" id="ARBA00022692"/>
    </source>
</evidence>
<dbReference type="SUPFAM" id="SSF103473">
    <property type="entry name" value="MFS general substrate transporter"/>
    <property type="match status" value="1"/>
</dbReference>
<dbReference type="PROSITE" id="PS50850">
    <property type="entry name" value="MFS"/>
    <property type="match status" value="1"/>
</dbReference>
<dbReference type="InterPro" id="IPR036259">
    <property type="entry name" value="MFS_trans_sf"/>
</dbReference>
<keyword evidence="5 6" id="KW-0472">Membrane</keyword>
<evidence type="ECO:0000256" key="5">
    <source>
        <dbReference type="ARBA" id="ARBA00023136"/>
    </source>
</evidence>
<evidence type="ECO:0000313" key="9">
    <source>
        <dbReference type="Proteomes" id="UP000745764"/>
    </source>
</evidence>
<evidence type="ECO:0000313" key="8">
    <source>
        <dbReference type="EMBL" id="CAD0111655.1"/>
    </source>
</evidence>
<protein>
    <recommendedName>
        <fullName evidence="7">Major facilitator superfamily (MFS) profile domain-containing protein</fullName>
    </recommendedName>
</protein>
<feature type="transmembrane region" description="Helical" evidence="6">
    <location>
        <begin position="57"/>
        <end position="79"/>
    </location>
</feature>
<proteinExistence type="inferred from homology"/>
<dbReference type="Gene3D" id="1.20.1250.20">
    <property type="entry name" value="MFS general substrate transporter like domains"/>
    <property type="match status" value="1"/>
</dbReference>
<comment type="subcellular location">
    <subcellularLocation>
        <location evidence="1">Membrane</location>
        <topology evidence="1">Multi-pass membrane protein</topology>
    </subcellularLocation>
</comment>
<gene>
    <name evidence="8" type="ORF">AWRI4620_LOCUS5910</name>
</gene>
<evidence type="ECO:0000256" key="4">
    <source>
        <dbReference type="ARBA" id="ARBA00022989"/>
    </source>
</evidence>
<keyword evidence="9" id="KW-1185">Reference proteome</keyword>
<evidence type="ECO:0000256" key="2">
    <source>
        <dbReference type="ARBA" id="ARBA00010992"/>
    </source>
</evidence>
<feature type="domain" description="Major facilitator superfamily (MFS) profile" evidence="7">
    <location>
        <begin position="14"/>
        <end position="113"/>
    </location>
</feature>
<feature type="transmembrane region" description="Helical" evidence="6">
    <location>
        <begin position="9"/>
        <end position="27"/>
    </location>
</feature>
<dbReference type="Proteomes" id="UP000745764">
    <property type="component" value="Unassembled WGS sequence"/>
</dbReference>
<dbReference type="OrthoDB" id="6133115at2759"/>
<evidence type="ECO:0000256" key="6">
    <source>
        <dbReference type="SAM" id="Phobius"/>
    </source>
</evidence>
<sequence length="113" mass="12096">MAIQLEGNSLLYTVTTLTCLGFLLIGFDNGLMGGFINGKSFTETFGIDTNTNYGTNIIALIVSIYEIGCFIGAVTTSFIGEKLGRRKSVLIGVVIMIVGKNMSSNCSRPRSLT</sequence>
<dbReference type="PANTHER" id="PTHR48022">
    <property type="entry name" value="PLASTIDIC GLUCOSE TRANSPORTER 4"/>
    <property type="match status" value="1"/>
</dbReference>
<dbReference type="GO" id="GO:0016020">
    <property type="term" value="C:membrane"/>
    <property type="evidence" value="ECO:0007669"/>
    <property type="project" value="UniProtKB-SubCell"/>
</dbReference>
<dbReference type="AlphaFoldDB" id="A0A9N8KGU4"/>
<comment type="similarity">
    <text evidence="2">Belongs to the major facilitator superfamily. Sugar transporter (TC 2.A.1.1) family.</text>
</comment>
<dbReference type="GO" id="GO:0005351">
    <property type="term" value="F:carbohydrate:proton symporter activity"/>
    <property type="evidence" value="ECO:0007669"/>
    <property type="project" value="TreeGrafter"/>
</dbReference>
<dbReference type="Pfam" id="PF00083">
    <property type="entry name" value="Sugar_tr"/>
    <property type="match status" value="1"/>
</dbReference>